<dbReference type="AlphaFoldDB" id="A0AB74DDS9"/>
<reference evidence="1 2" key="1">
    <citation type="submission" date="2018-08" db="EMBL/GenBank/DDBJ databases">
        <title>Comparative analysis of Burkholderia isolates from Puerto Rico.</title>
        <authorList>
            <person name="Hall C."/>
            <person name="Sahl J."/>
            <person name="Wagner D."/>
        </authorList>
    </citation>
    <scope>NUCLEOTIDE SEQUENCE [LARGE SCALE GENOMIC DNA]</scope>
    <source>
        <strain evidence="1 2">Bp8964</strain>
    </source>
</reference>
<evidence type="ECO:0000313" key="1">
    <source>
        <dbReference type="EMBL" id="RQP80104.1"/>
    </source>
</evidence>
<comment type="caution">
    <text evidence="1">The sequence shown here is derived from an EMBL/GenBank/DDBJ whole genome shotgun (WGS) entry which is preliminary data.</text>
</comment>
<protein>
    <submittedName>
        <fullName evidence="1">Uncharacterized protein</fullName>
    </submittedName>
</protein>
<sequence length="105" mass="11249">MRARRDGDIDEAQRLTVEAWTLVTELDTQFLQPGAPTWKDKAALREAGQPIVSKSKRDTCAPVPSLAVLALIADGPAGTTPCGTKLALLALFGLRPAELKRGVRV</sequence>
<organism evidence="1 2">
    <name type="scientific">Burkholderia ubonensis</name>
    <dbReference type="NCBI Taxonomy" id="101571"/>
    <lineage>
        <taxon>Bacteria</taxon>
        <taxon>Pseudomonadati</taxon>
        <taxon>Pseudomonadota</taxon>
        <taxon>Betaproteobacteria</taxon>
        <taxon>Burkholderiales</taxon>
        <taxon>Burkholderiaceae</taxon>
        <taxon>Burkholderia</taxon>
        <taxon>Burkholderia cepacia complex</taxon>
    </lineage>
</organism>
<dbReference type="EMBL" id="QTNY01000006">
    <property type="protein sequence ID" value="RQP80104.1"/>
    <property type="molecule type" value="Genomic_DNA"/>
</dbReference>
<dbReference type="RefSeq" id="WP_095399502.1">
    <property type="nucleotide sequence ID" value="NZ_NQMX01000001.1"/>
</dbReference>
<proteinExistence type="predicted"/>
<dbReference type="Proteomes" id="UP000273734">
    <property type="component" value="Unassembled WGS sequence"/>
</dbReference>
<name>A0AB74DDS9_9BURK</name>
<evidence type="ECO:0000313" key="2">
    <source>
        <dbReference type="Proteomes" id="UP000273734"/>
    </source>
</evidence>
<gene>
    <name evidence="1" type="ORF">DF015_11320</name>
</gene>
<accession>A0AB74DDS9</accession>